<evidence type="ECO:0000313" key="14">
    <source>
        <dbReference type="EMBL" id="EFC05241.1"/>
    </source>
</evidence>
<evidence type="ECO:0000256" key="9">
    <source>
        <dbReference type="ARBA" id="ARBA00022691"/>
    </source>
</evidence>
<comment type="catalytic activity">
    <reaction evidence="11 12">
        <text>uridine(1498) in 16S rRNA + S-adenosyl-L-methionine = N(3)-methyluridine(1498) in 16S rRNA + S-adenosyl-L-homocysteine + H(+)</text>
        <dbReference type="Rhea" id="RHEA:42920"/>
        <dbReference type="Rhea" id="RHEA-COMP:10283"/>
        <dbReference type="Rhea" id="RHEA-COMP:10284"/>
        <dbReference type="ChEBI" id="CHEBI:15378"/>
        <dbReference type="ChEBI" id="CHEBI:57856"/>
        <dbReference type="ChEBI" id="CHEBI:59789"/>
        <dbReference type="ChEBI" id="CHEBI:65315"/>
        <dbReference type="ChEBI" id="CHEBI:74502"/>
        <dbReference type="EC" id="2.1.1.193"/>
    </reaction>
</comment>
<dbReference type="OrthoDB" id="9815641at2"/>
<dbReference type="InterPro" id="IPR046886">
    <property type="entry name" value="RsmE_MTase_dom"/>
</dbReference>
<evidence type="ECO:0000256" key="8">
    <source>
        <dbReference type="ARBA" id="ARBA00022679"/>
    </source>
</evidence>
<dbReference type="eggNOG" id="COG1385">
    <property type="taxonomic scope" value="Bacteria"/>
</dbReference>
<name>D2MQH2_9FIRM</name>
<dbReference type="RefSeq" id="WP_006627635.1">
    <property type="nucleotide sequence ID" value="NZ_ADFR01000016.1"/>
</dbReference>
<dbReference type="CDD" id="cd18084">
    <property type="entry name" value="RsmE-like"/>
    <property type="match status" value="1"/>
</dbReference>
<evidence type="ECO:0000256" key="2">
    <source>
        <dbReference type="ARBA" id="ARBA00005528"/>
    </source>
</evidence>
<dbReference type="EMBL" id="ADFR01000016">
    <property type="protein sequence ID" value="EFC05241.1"/>
    <property type="molecule type" value="Genomic_DNA"/>
</dbReference>
<evidence type="ECO:0000256" key="11">
    <source>
        <dbReference type="ARBA" id="ARBA00047944"/>
    </source>
</evidence>
<dbReference type="GO" id="GO:0070475">
    <property type="term" value="P:rRNA base methylation"/>
    <property type="evidence" value="ECO:0007669"/>
    <property type="project" value="TreeGrafter"/>
</dbReference>
<dbReference type="AlphaFoldDB" id="D2MQH2"/>
<keyword evidence="9 12" id="KW-0949">S-adenosyl-L-methionine</keyword>
<dbReference type="InterPro" id="IPR006700">
    <property type="entry name" value="RsmE"/>
</dbReference>
<dbReference type="GO" id="GO:0070042">
    <property type="term" value="F:rRNA (uridine-N3-)-methyltransferase activity"/>
    <property type="evidence" value="ECO:0007669"/>
    <property type="project" value="TreeGrafter"/>
</dbReference>
<evidence type="ECO:0000313" key="15">
    <source>
        <dbReference type="Proteomes" id="UP000005017"/>
    </source>
</evidence>
<evidence type="ECO:0000256" key="3">
    <source>
        <dbReference type="ARBA" id="ARBA00012328"/>
    </source>
</evidence>
<dbReference type="NCBIfam" id="TIGR00046">
    <property type="entry name" value="RsmE family RNA methyltransferase"/>
    <property type="match status" value="1"/>
</dbReference>
<evidence type="ECO:0000256" key="6">
    <source>
        <dbReference type="ARBA" id="ARBA00022552"/>
    </source>
</evidence>
<keyword evidence="7 12" id="KW-0489">Methyltransferase</keyword>
<keyword evidence="8 12" id="KW-0808">Transferase</keyword>
<sequence>MHQYFCQTKPIVGQTYTLLKEQEHHAHHVLHLDHEVLRLVYDGKAFFAIATVIDGQFQCFVEKEDLFVNELEQEITLCMALIRKEKFEWVLQKATELGVKKIVPFTSSRTIVKVQKEKEMKMKKRYGQIVLEASQQCKRNYIPEVLEVVHLDDLKNYQSEDNVVANETKHQEHTFFDLKTKKNTTIVIGPEGGFSSEEIVKLEKMGFRSISLGNRILRAETAAIFAVSVVAMKEI</sequence>
<keyword evidence="15" id="KW-1185">Reference proteome</keyword>
<gene>
    <name evidence="14" type="ORF">HMPREF9013_0525</name>
</gene>
<evidence type="ECO:0000259" key="13">
    <source>
        <dbReference type="Pfam" id="PF04452"/>
    </source>
</evidence>
<keyword evidence="5 12" id="KW-0963">Cytoplasm</keyword>
<dbReference type="STRING" id="679192.HMPREF9013_0525"/>
<evidence type="ECO:0000256" key="1">
    <source>
        <dbReference type="ARBA" id="ARBA00004496"/>
    </source>
</evidence>
<accession>D2MQH2</accession>
<feature type="domain" description="Ribosomal RNA small subunit methyltransferase E methyltransferase" evidence="13">
    <location>
        <begin position="70"/>
        <end position="230"/>
    </location>
</feature>
<comment type="function">
    <text evidence="10 12">Specifically methylates the N3 position of the uracil ring of uridine 1498 (m3U1498) in 16S rRNA. Acts on the fully assembled 30S ribosomal subunit.</text>
</comment>
<dbReference type="EC" id="2.1.1.193" evidence="3 12"/>
<evidence type="ECO:0000256" key="5">
    <source>
        <dbReference type="ARBA" id="ARBA00022490"/>
    </source>
</evidence>
<dbReference type="SUPFAM" id="SSF75217">
    <property type="entry name" value="alpha/beta knot"/>
    <property type="match status" value="1"/>
</dbReference>
<evidence type="ECO:0000256" key="4">
    <source>
        <dbReference type="ARBA" id="ARBA00013673"/>
    </source>
</evidence>
<dbReference type="GO" id="GO:0005737">
    <property type="term" value="C:cytoplasm"/>
    <property type="evidence" value="ECO:0007669"/>
    <property type="project" value="UniProtKB-SubCell"/>
</dbReference>
<dbReference type="PANTHER" id="PTHR30027">
    <property type="entry name" value="RIBOSOMAL RNA SMALL SUBUNIT METHYLTRANSFERASE E"/>
    <property type="match status" value="1"/>
</dbReference>
<dbReference type="Pfam" id="PF04452">
    <property type="entry name" value="Methyltrans_RNA"/>
    <property type="match status" value="1"/>
</dbReference>
<dbReference type="InterPro" id="IPR029026">
    <property type="entry name" value="tRNA_m1G_MTases_N"/>
</dbReference>
<comment type="similarity">
    <text evidence="2 12">Belongs to the RNA methyltransferase RsmE family.</text>
</comment>
<comment type="subcellular location">
    <subcellularLocation>
        <location evidence="1 12">Cytoplasm</location>
    </subcellularLocation>
</comment>
<dbReference type="PANTHER" id="PTHR30027:SF3">
    <property type="entry name" value="16S RRNA (URACIL(1498)-N(3))-METHYLTRANSFERASE"/>
    <property type="match status" value="1"/>
</dbReference>
<keyword evidence="6 12" id="KW-0698">rRNA processing</keyword>
<proteinExistence type="inferred from homology"/>
<evidence type="ECO:0000256" key="7">
    <source>
        <dbReference type="ARBA" id="ARBA00022603"/>
    </source>
</evidence>
<dbReference type="Gene3D" id="3.40.1280.10">
    <property type="match status" value="1"/>
</dbReference>
<protein>
    <recommendedName>
        <fullName evidence="4 12">Ribosomal RNA small subunit methyltransferase E</fullName>
        <ecNumber evidence="3 12">2.1.1.193</ecNumber>
    </recommendedName>
</protein>
<dbReference type="InterPro" id="IPR029028">
    <property type="entry name" value="Alpha/beta_knot_MTases"/>
</dbReference>
<reference evidence="15" key="1">
    <citation type="submission" date="2009-12" db="EMBL/GenBank/DDBJ databases">
        <title>Sequence of Clostridiales genomosp. BVAB3 str. UPII9-5.</title>
        <authorList>
            <person name="Madupu R."/>
            <person name="Durkin A.S."/>
            <person name="Torralba M."/>
            <person name="Methe B."/>
            <person name="Sutton G.G."/>
            <person name="Strausberg R.L."/>
            <person name="Nelson K.E."/>
        </authorList>
    </citation>
    <scope>NUCLEOTIDE SEQUENCE [LARGE SCALE GENOMIC DNA]</scope>
    <source>
        <strain evidence="15">W1219</strain>
    </source>
</reference>
<comment type="caution">
    <text evidence="14">The sequence shown here is derived from an EMBL/GenBank/DDBJ whole genome shotgun (WGS) entry which is preliminary data.</text>
</comment>
<dbReference type="Proteomes" id="UP000005017">
    <property type="component" value="Unassembled WGS sequence"/>
</dbReference>
<evidence type="ECO:0000256" key="10">
    <source>
        <dbReference type="ARBA" id="ARBA00025699"/>
    </source>
</evidence>
<dbReference type="PIRSF" id="PIRSF015601">
    <property type="entry name" value="MTase_slr0722"/>
    <property type="match status" value="1"/>
</dbReference>
<evidence type="ECO:0000256" key="12">
    <source>
        <dbReference type="PIRNR" id="PIRNR015601"/>
    </source>
</evidence>
<organism evidence="14 15">
    <name type="scientific">Bulleidia extructa W1219</name>
    <dbReference type="NCBI Taxonomy" id="679192"/>
    <lineage>
        <taxon>Bacteria</taxon>
        <taxon>Bacillati</taxon>
        <taxon>Bacillota</taxon>
        <taxon>Erysipelotrichia</taxon>
        <taxon>Erysipelotrichales</taxon>
        <taxon>Erysipelotrichaceae</taxon>
        <taxon>Bulleidia</taxon>
    </lineage>
</organism>